<reference evidence="2 3" key="1">
    <citation type="submission" date="2022-10" db="EMBL/GenBank/DDBJ databases">
        <title>The complete genomes of actinobacterial strains from the NBC collection.</title>
        <authorList>
            <person name="Joergensen T.S."/>
            <person name="Alvarez Arevalo M."/>
            <person name="Sterndorff E.B."/>
            <person name="Faurdal D."/>
            <person name="Vuksanovic O."/>
            <person name="Mourched A.-S."/>
            <person name="Charusanti P."/>
            <person name="Shaw S."/>
            <person name="Blin K."/>
            <person name="Weber T."/>
        </authorList>
    </citation>
    <scope>NUCLEOTIDE SEQUENCE [LARGE SCALE GENOMIC DNA]</scope>
    <source>
        <strain evidence="2 3">NBC 01752</strain>
    </source>
</reference>
<accession>A0ABZ1HU02</accession>
<evidence type="ECO:0000313" key="3">
    <source>
        <dbReference type="Proteomes" id="UP001340816"/>
    </source>
</evidence>
<protein>
    <submittedName>
        <fullName evidence="2">Uncharacterized protein</fullName>
    </submittedName>
</protein>
<keyword evidence="1" id="KW-0472">Membrane</keyword>
<dbReference type="Proteomes" id="UP001340816">
    <property type="component" value="Chromosome"/>
</dbReference>
<feature type="transmembrane region" description="Helical" evidence="1">
    <location>
        <begin position="20"/>
        <end position="42"/>
    </location>
</feature>
<keyword evidence="1" id="KW-0812">Transmembrane</keyword>
<organism evidence="2 3">
    <name type="scientific">Streptomyces phaeochromogenes</name>
    <dbReference type="NCBI Taxonomy" id="1923"/>
    <lineage>
        <taxon>Bacteria</taxon>
        <taxon>Bacillati</taxon>
        <taxon>Actinomycetota</taxon>
        <taxon>Actinomycetes</taxon>
        <taxon>Kitasatosporales</taxon>
        <taxon>Streptomycetaceae</taxon>
        <taxon>Streptomyces</taxon>
        <taxon>Streptomyces phaeochromogenes group</taxon>
    </lineage>
</organism>
<name>A0ABZ1HU02_STRPH</name>
<keyword evidence="3" id="KW-1185">Reference proteome</keyword>
<dbReference type="EMBL" id="CP109135">
    <property type="protein sequence ID" value="WSD20981.1"/>
    <property type="molecule type" value="Genomic_DNA"/>
</dbReference>
<dbReference type="RefSeq" id="WP_326762546.1">
    <property type="nucleotide sequence ID" value="NZ_CP109135.1"/>
</dbReference>
<proteinExistence type="predicted"/>
<gene>
    <name evidence="2" type="ORF">OHB35_51380</name>
</gene>
<evidence type="ECO:0000313" key="2">
    <source>
        <dbReference type="EMBL" id="WSD20981.1"/>
    </source>
</evidence>
<evidence type="ECO:0000256" key="1">
    <source>
        <dbReference type="SAM" id="Phobius"/>
    </source>
</evidence>
<keyword evidence="1" id="KW-1133">Transmembrane helix</keyword>
<sequence>MHTRRTAAIARQQVPGDSELAKAVATTIASSLFLATTVLSAISRPSAR</sequence>